<dbReference type="Proteomes" id="UP001149813">
    <property type="component" value="Unassembled WGS sequence"/>
</dbReference>
<accession>A0A9W8CQH4</accession>
<dbReference type="CDD" id="cd14279">
    <property type="entry name" value="CUE"/>
    <property type="match status" value="1"/>
</dbReference>
<feature type="compositionally biased region" description="Polar residues" evidence="1">
    <location>
        <begin position="436"/>
        <end position="447"/>
    </location>
</feature>
<dbReference type="GO" id="GO:0016192">
    <property type="term" value="P:vesicle-mediated transport"/>
    <property type="evidence" value="ECO:0007669"/>
    <property type="project" value="InterPro"/>
</dbReference>
<proteinExistence type="predicted"/>
<evidence type="ECO:0000259" key="2">
    <source>
        <dbReference type="PROSITE" id="PS51205"/>
    </source>
</evidence>
<dbReference type="Gene3D" id="1.10.246.120">
    <property type="match status" value="1"/>
</dbReference>
<keyword evidence="4" id="KW-1185">Reference proteome</keyword>
<dbReference type="InterPro" id="IPR045046">
    <property type="entry name" value="Vps9-like"/>
</dbReference>
<gene>
    <name evidence="3" type="ORF">LPJ53_003770</name>
</gene>
<dbReference type="PROSITE" id="PS51205">
    <property type="entry name" value="VPS9"/>
    <property type="match status" value="1"/>
</dbReference>
<feature type="compositionally biased region" description="Low complexity" evidence="1">
    <location>
        <begin position="484"/>
        <end position="494"/>
    </location>
</feature>
<comment type="caution">
    <text evidence="3">The sequence shown here is derived from an EMBL/GenBank/DDBJ whole genome shotgun (WGS) entry which is preliminary data.</text>
</comment>
<dbReference type="Pfam" id="PF02204">
    <property type="entry name" value="VPS9"/>
    <property type="match status" value="1"/>
</dbReference>
<dbReference type="Pfam" id="PF18151">
    <property type="entry name" value="DUF5601"/>
    <property type="match status" value="1"/>
</dbReference>
<sequence length="761" mass="84203">MTNLQTSVSDSSPEQGLALVQMQAQTSDEHNTNANASTTTATTTTTITTDTDHAVSELAPPQPLRRTSTASSSKLHDVIQDIINQFDPLKSTSASTPQLTTQQQLQQQQQQQQPIQTAQPPQGYPDMRSNFEPETDGFNYNDFLQQLRHPAAKPIARTVKNFLVDFGRRPMTLAEQVRFVHDFLYFIGDKMRECEVWQSMDDRLMDNAREGMEKLVMNRLYPLCFSPSTSDDADKDHVLREKMHLFRWIREEHLDVPRSPQNAAFLQYAREELLKMNNFKSPRDKVICILNCCTVIYGLLKNMRSSEQDQDQDQAQSPKQKQKKVEDVGADRFLPLLIYVVITACPAKIVSNVQYIMRFRSPERMQSEAGYYVTNLQGAMSFIETMDASCLSISQEEFDKNIEMTIWEMELEKRTKERNLAQQQTQQQQQQQQQQRADGTQRITVQQDMPGERAQWLIDRSSDLAKTTLAKTNNFVGRLISEFSSPSASESGRSTPAPTQAFARDASQRPQYPAEAAAAAGIIAGSSTSESPEAAGDMAAADGELVVGGPEWVATLGLVRDMFPNIDRDVVDIIFESNAGVVAKTIEQLLDISSDNEVLATATAMAAKSRDETQVPESGTLGGVSSTAVTNSLAASQGQDVAEEMEQWKKGHWANDSDSESESEFGDDIPAEQEPTNAASTIKATDAAAAAGNVLPSATVDISTGPLPEDDGLPSIIFDSPPPSATVEAKPLQMPDTSGDEEYARKLQEEFERQARVADNN</sequence>
<feature type="compositionally biased region" description="Acidic residues" evidence="1">
    <location>
        <begin position="657"/>
        <end position="671"/>
    </location>
</feature>
<dbReference type="GO" id="GO:0031267">
    <property type="term" value="F:small GTPase binding"/>
    <property type="evidence" value="ECO:0007669"/>
    <property type="project" value="TreeGrafter"/>
</dbReference>
<evidence type="ECO:0000256" key="1">
    <source>
        <dbReference type="SAM" id="MobiDB-lite"/>
    </source>
</evidence>
<dbReference type="PANTHER" id="PTHR23101">
    <property type="entry name" value="RAB GDP/GTP EXCHANGE FACTOR"/>
    <property type="match status" value="1"/>
</dbReference>
<dbReference type="SUPFAM" id="SSF46934">
    <property type="entry name" value="UBA-like"/>
    <property type="match status" value="1"/>
</dbReference>
<feature type="compositionally biased region" description="Low complexity" evidence="1">
    <location>
        <begin position="32"/>
        <end position="49"/>
    </location>
</feature>
<dbReference type="GO" id="GO:0005829">
    <property type="term" value="C:cytosol"/>
    <property type="evidence" value="ECO:0007669"/>
    <property type="project" value="TreeGrafter"/>
</dbReference>
<dbReference type="PANTHER" id="PTHR23101:SF25">
    <property type="entry name" value="GTPASE-ACTIVATING PROTEIN AND VPS9 DOMAIN-CONTAINING PROTEIN 1"/>
    <property type="match status" value="1"/>
</dbReference>
<feature type="domain" description="VPS9" evidence="2">
    <location>
        <begin position="233"/>
        <end position="392"/>
    </location>
</feature>
<dbReference type="GO" id="GO:0030139">
    <property type="term" value="C:endocytic vesicle"/>
    <property type="evidence" value="ECO:0007669"/>
    <property type="project" value="TreeGrafter"/>
</dbReference>
<dbReference type="Gene3D" id="1.10.8.10">
    <property type="entry name" value="DNA helicase RuvA subunit, C-terminal domain"/>
    <property type="match status" value="1"/>
</dbReference>
<feature type="region of interest" description="Disordered" evidence="1">
    <location>
        <begin position="307"/>
        <end position="326"/>
    </location>
</feature>
<feature type="region of interest" description="Disordered" evidence="1">
    <location>
        <begin position="633"/>
        <end position="680"/>
    </location>
</feature>
<dbReference type="GO" id="GO:0005085">
    <property type="term" value="F:guanyl-nucleotide exchange factor activity"/>
    <property type="evidence" value="ECO:0007669"/>
    <property type="project" value="InterPro"/>
</dbReference>
<dbReference type="SMART" id="SM00167">
    <property type="entry name" value="VPS9"/>
    <property type="match status" value="1"/>
</dbReference>
<feature type="compositionally biased region" description="Basic and acidic residues" evidence="1">
    <location>
        <begin position="646"/>
        <end position="655"/>
    </location>
</feature>
<feature type="region of interest" description="Disordered" evidence="1">
    <location>
        <begin position="484"/>
        <end position="511"/>
    </location>
</feature>
<dbReference type="EMBL" id="JANBOJ010000152">
    <property type="protein sequence ID" value="KAJ1721734.1"/>
    <property type="molecule type" value="Genomic_DNA"/>
</dbReference>
<dbReference type="Gene3D" id="1.20.1050.80">
    <property type="entry name" value="VPS9 domain"/>
    <property type="match status" value="1"/>
</dbReference>
<feature type="region of interest" description="Disordered" evidence="1">
    <location>
        <begin position="89"/>
        <end position="135"/>
    </location>
</feature>
<reference evidence="3" key="1">
    <citation type="submission" date="2022-07" db="EMBL/GenBank/DDBJ databases">
        <title>Phylogenomic reconstructions and comparative analyses of Kickxellomycotina fungi.</title>
        <authorList>
            <person name="Reynolds N.K."/>
            <person name="Stajich J.E."/>
            <person name="Barry K."/>
            <person name="Grigoriev I.V."/>
            <person name="Crous P."/>
            <person name="Smith M.E."/>
        </authorList>
    </citation>
    <scope>NUCLEOTIDE SEQUENCE</scope>
    <source>
        <strain evidence="3">NBRC 32514</strain>
    </source>
</reference>
<dbReference type="InterPro" id="IPR009060">
    <property type="entry name" value="UBA-like_sf"/>
</dbReference>
<feature type="region of interest" description="Disordered" evidence="1">
    <location>
        <begin position="698"/>
        <end position="741"/>
    </location>
</feature>
<dbReference type="SUPFAM" id="SSF109993">
    <property type="entry name" value="VPS9 domain"/>
    <property type="match status" value="1"/>
</dbReference>
<dbReference type="InterPro" id="IPR003123">
    <property type="entry name" value="VPS9"/>
</dbReference>
<name>A0A9W8CQH4_9FUNG</name>
<feature type="compositionally biased region" description="Low complexity" evidence="1">
    <location>
        <begin position="96"/>
        <end position="121"/>
    </location>
</feature>
<dbReference type="InterPro" id="IPR041545">
    <property type="entry name" value="DUF5601"/>
</dbReference>
<evidence type="ECO:0000313" key="4">
    <source>
        <dbReference type="Proteomes" id="UP001149813"/>
    </source>
</evidence>
<feature type="region of interest" description="Disordered" evidence="1">
    <location>
        <begin position="22"/>
        <end position="73"/>
    </location>
</feature>
<dbReference type="OrthoDB" id="300289at2759"/>
<protein>
    <recommendedName>
        <fullName evidence="2">VPS9 domain-containing protein</fullName>
    </recommendedName>
</protein>
<dbReference type="AlphaFoldDB" id="A0A9W8CQH4"/>
<feature type="region of interest" description="Disordered" evidence="1">
    <location>
        <begin position="417"/>
        <end position="448"/>
    </location>
</feature>
<organism evidence="3 4">
    <name type="scientific">Coemansia erecta</name>
    <dbReference type="NCBI Taxonomy" id="147472"/>
    <lineage>
        <taxon>Eukaryota</taxon>
        <taxon>Fungi</taxon>
        <taxon>Fungi incertae sedis</taxon>
        <taxon>Zoopagomycota</taxon>
        <taxon>Kickxellomycotina</taxon>
        <taxon>Kickxellomycetes</taxon>
        <taxon>Kickxellales</taxon>
        <taxon>Kickxellaceae</taxon>
        <taxon>Coemansia</taxon>
    </lineage>
</organism>
<evidence type="ECO:0000313" key="3">
    <source>
        <dbReference type="EMBL" id="KAJ1721734.1"/>
    </source>
</evidence>
<feature type="compositionally biased region" description="Low complexity" evidence="1">
    <location>
        <begin position="422"/>
        <end position="435"/>
    </location>
</feature>
<dbReference type="InterPro" id="IPR037191">
    <property type="entry name" value="VPS9_dom_sf"/>
</dbReference>